<organism evidence="1 2">
    <name type="scientific">Cervus elaphus hippelaphus</name>
    <name type="common">European red deer</name>
    <dbReference type="NCBI Taxonomy" id="46360"/>
    <lineage>
        <taxon>Eukaryota</taxon>
        <taxon>Metazoa</taxon>
        <taxon>Chordata</taxon>
        <taxon>Craniata</taxon>
        <taxon>Vertebrata</taxon>
        <taxon>Euteleostomi</taxon>
        <taxon>Mammalia</taxon>
        <taxon>Eutheria</taxon>
        <taxon>Laurasiatheria</taxon>
        <taxon>Artiodactyla</taxon>
        <taxon>Ruminantia</taxon>
        <taxon>Pecora</taxon>
        <taxon>Cervidae</taxon>
        <taxon>Cervinae</taxon>
        <taxon>Cervus</taxon>
    </lineage>
</organism>
<reference evidence="1 2" key="1">
    <citation type="journal article" date="2018" name="Mol. Genet. Genomics">
        <title>The red deer Cervus elaphus genome CerEla1.0: sequencing, annotating, genes, and chromosomes.</title>
        <authorList>
            <person name="Bana N.A."/>
            <person name="Nyiri A."/>
            <person name="Nagy J."/>
            <person name="Frank K."/>
            <person name="Nagy T."/>
            <person name="Steger V."/>
            <person name="Schiller M."/>
            <person name="Lakatos P."/>
            <person name="Sugar L."/>
            <person name="Horn P."/>
            <person name="Barta E."/>
            <person name="Orosz L."/>
        </authorList>
    </citation>
    <scope>NUCLEOTIDE SEQUENCE [LARGE SCALE GENOMIC DNA]</scope>
    <source>
        <strain evidence="1">Hungarian</strain>
    </source>
</reference>
<gene>
    <name evidence="1" type="ORF">Celaphus_00010883</name>
</gene>
<comment type="caution">
    <text evidence="1">The sequence shown here is derived from an EMBL/GenBank/DDBJ whole genome shotgun (WGS) entry which is preliminary data.</text>
</comment>
<dbReference type="AlphaFoldDB" id="A0A212CQN8"/>
<sequence>MSPPDSTNLDAATTFPKLYLPLPLIEIADKVFWNRDTEKEKKYEKRYKDEQRRTDERFAMLAARLETPCYHSLSVLQKWSVLATPINYSVSCSAAPRPQRQPKARPEQASYNGELYKLTRYINVTSGKG</sequence>
<evidence type="ECO:0000313" key="2">
    <source>
        <dbReference type="Proteomes" id="UP000242450"/>
    </source>
</evidence>
<accession>A0A212CQN8</accession>
<dbReference type="Proteomes" id="UP000242450">
    <property type="component" value="Chromosome 14"/>
</dbReference>
<protein>
    <submittedName>
        <fullName evidence="1">Uncharacterized protein</fullName>
    </submittedName>
</protein>
<proteinExistence type="predicted"/>
<keyword evidence="2" id="KW-1185">Reference proteome</keyword>
<name>A0A212CQN8_CEREH</name>
<evidence type="ECO:0000313" key="1">
    <source>
        <dbReference type="EMBL" id="OWK08347.1"/>
    </source>
</evidence>
<dbReference type="EMBL" id="MKHE01000014">
    <property type="protein sequence ID" value="OWK08347.1"/>
    <property type="molecule type" value="Genomic_DNA"/>
</dbReference>